<evidence type="ECO:0000313" key="4">
    <source>
        <dbReference type="EnsemblProtists" id="EOD11758"/>
    </source>
</evidence>
<dbReference type="HOGENOM" id="CLU_1622104_0_0_1"/>
<dbReference type="GeneID" id="17257909"/>
<keyword evidence="2" id="KW-0408">Iron</keyword>
<proteinExistence type="predicted"/>
<evidence type="ECO:0000256" key="2">
    <source>
        <dbReference type="ARBA" id="ARBA00023004"/>
    </source>
</evidence>
<feature type="chain" id="PRO_5044291115" description="Gamma-butyrobetaine hydroxylase-like N-terminal domain-containing protein" evidence="3">
    <location>
        <begin position="29"/>
        <end position="164"/>
    </location>
</feature>
<keyword evidence="3" id="KW-0732">Signal</keyword>
<evidence type="ECO:0000256" key="3">
    <source>
        <dbReference type="SAM" id="SignalP"/>
    </source>
</evidence>
<sequence length="164" mass="17883">MMVVAPLAIAPFVAALLAGALDPQVIDGQVVSLPSHGVAFHAEWLRERCQTGTVCVCEETLQPKKNPHEFDTPAVETASMVGDELRVSFADGVTSKYAVDRLVAEQRGSSELEPRMLQVEQYGLPEVLLWDKNLTAPPVELFDDLVSDDATRGRTLDQPAQRGQ</sequence>
<evidence type="ECO:0008006" key="6">
    <source>
        <dbReference type="Google" id="ProtNLM"/>
    </source>
</evidence>
<name>A0A0D3IKH3_EMIH1</name>
<protein>
    <recommendedName>
        <fullName evidence="6">Gamma-butyrobetaine hydroxylase-like N-terminal domain-containing protein</fullName>
    </recommendedName>
</protein>
<dbReference type="Proteomes" id="UP000013827">
    <property type="component" value="Unassembled WGS sequence"/>
</dbReference>
<dbReference type="AlphaFoldDB" id="A0A0D3IKH3"/>
<dbReference type="InterPro" id="IPR038492">
    <property type="entry name" value="GBBH-like_N_sf"/>
</dbReference>
<dbReference type="RefSeq" id="XP_005764187.1">
    <property type="nucleotide sequence ID" value="XM_005764130.1"/>
</dbReference>
<keyword evidence="5" id="KW-1185">Reference proteome</keyword>
<evidence type="ECO:0000256" key="1">
    <source>
        <dbReference type="ARBA" id="ARBA00022723"/>
    </source>
</evidence>
<keyword evidence="1" id="KW-0479">Metal-binding</keyword>
<reference evidence="5" key="1">
    <citation type="journal article" date="2013" name="Nature">
        <title>Pan genome of the phytoplankton Emiliania underpins its global distribution.</title>
        <authorList>
            <person name="Read B.A."/>
            <person name="Kegel J."/>
            <person name="Klute M.J."/>
            <person name="Kuo A."/>
            <person name="Lefebvre S.C."/>
            <person name="Maumus F."/>
            <person name="Mayer C."/>
            <person name="Miller J."/>
            <person name="Monier A."/>
            <person name="Salamov A."/>
            <person name="Young J."/>
            <person name="Aguilar M."/>
            <person name="Claverie J.M."/>
            <person name="Frickenhaus S."/>
            <person name="Gonzalez K."/>
            <person name="Herman E.K."/>
            <person name="Lin Y.C."/>
            <person name="Napier J."/>
            <person name="Ogata H."/>
            <person name="Sarno A.F."/>
            <person name="Shmutz J."/>
            <person name="Schroeder D."/>
            <person name="de Vargas C."/>
            <person name="Verret F."/>
            <person name="von Dassow P."/>
            <person name="Valentin K."/>
            <person name="Van de Peer Y."/>
            <person name="Wheeler G."/>
            <person name="Dacks J.B."/>
            <person name="Delwiche C.F."/>
            <person name="Dyhrman S.T."/>
            <person name="Glockner G."/>
            <person name="John U."/>
            <person name="Richards T."/>
            <person name="Worden A.Z."/>
            <person name="Zhang X."/>
            <person name="Grigoriev I.V."/>
            <person name="Allen A.E."/>
            <person name="Bidle K."/>
            <person name="Borodovsky M."/>
            <person name="Bowler C."/>
            <person name="Brownlee C."/>
            <person name="Cock J.M."/>
            <person name="Elias M."/>
            <person name="Gladyshev V.N."/>
            <person name="Groth M."/>
            <person name="Guda C."/>
            <person name="Hadaegh A."/>
            <person name="Iglesias-Rodriguez M.D."/>
            <person name="Jenkins J."/>
            <person name="Jones B.M."/>
            <person name="Lawson T."/>
            <person name="Leese F."/>
            <person name="Lindquist E."/>
            <person name="Lobanov A."/>
            <person name="Lomsadze A."/>
            <person name="Malik S.B."/>
            <person name="Marsh M.E."/>
            <person name="Mackinder L."/>
            <person name="Mock T."/>
            <person name="Mueller-Roeber B."/>
            <person name="Pagarete A."/>
            <person name="Parker M."/>
            <person name="Probert I."/>
            <person name="Quesneville H."/>
            <person name="Raines C."/>
            <person name="Rensing S.A."/>
            <person name="Riano-Pachon D.M."/>
            <person name="Richier S."/>
            <person name="Rokitta S."/>
            <person name="Shiraiwa Y."/>
            <person name="Soanes D.M."/>
            <person name="van der Giezen M."/>
            <person name="Wahlund T.M."/>
            <person name="Williams B."/>
            <person name="Wilson W."/>
            <person name="Wolfe G."/>
            <person name="Wurch L.L."/>
        </authorList>
    </citation>
    <scope>NUCLEOTIDE SEQUENCE</scope>
</reference>
<dbReference type="PaxDb" id="2903-EOD11758"/>
<dbReference type="GO" id="GO:0046872">
    <property type="term" value="F:metal ion binding"/>
    <property type="evidence" value="ECO:0007669"/>
    <property type="project" value="UniProtKB-KW"/>
</dbReference>
<reference evidence="4" key="2">
    <citation type="submission" date="2024-10" db="UniProtKB">
        <authorList>
            <consortium name="EnsemblProtists"/>
        </authorList>
    </citation>
    <scope>IDENTIFICATION</scope>
</reference>
<dbReference type="KEGG" id="ehx:EMIHUDRAFT_257305"/>
<dbReference type="EnsemblProtists" id="EOD11758">
    <property type="protein sequence ID" value="EOD11758"/>
    <property type="gene ID" value="EMIHUDRAFT_257305"/>
</dbReference>
<evidence type="ECO:0000313" key="5">
    <source>
        <dbReference type="Proteomes" id="UP000013827"/>
    </source>
</evidence>
<dbReference type="Gene3D" id="3.30.2020.30">
    <property type="match status" value="1"/>
</dbReference>
<organism evidence="4 5">
    <name type="scientific">Emiliania huxleyi (strain CCMP1516)</name>
    <dbReference type="NCBI Taxonomy" id="280463"/>
    <lineage>
        <taxon>Eukaryota</taxon>
        <taxon>Haptista</taxon>
        <taxon>Haptophyta</taxon>
        <taxon>Prymnesiophyceae</taxon>
        <taxon>Isochrysidales</taxon>
        <taxon>Noelaerhabdaceae</taxon>
        <taxon>Emiliania</taxon>
    </lineage>
</organism>
<feature type="signal peptide" evidence="3">
    <location>
        <begin position="1"/>
        <end position="28"/>
    </location>
</feature>
<accession>A0A0D3IKH3</accession>